<evidence type="ECO:0000256" key="2">
    <source>
        <dbReference type="SAM" id="Phobius"/>
    </source>
</evidence>
<keyword evidence="2" id="KW-1133">Transmembrane helix</keyword>
<evidence type="ECO:0000256" key="1">
    <source>
        <dbReference type="SAM" id="MobiDB-lite"/>
    </source>
</evidence>
<dbReference type="AlphaFoldDB" id="A0A846QL22"/>
<accession>A0A846QL22</accession>
<name>A0A846QL22_9BACT</name>
<evidence type="ECO:0000313" key="4">
    <source>
        <dbReference type="Proteomes" id="UP000580856"/>
    </source>
</evidence>
<feature type="transmembrane region" description="Helical" evidence="2">
    <location>
        <begin position="43"/>
        <end position="61"/>
    </location>
</feature>
<comment type="caution">
    <text evidence="3">The sequence shown here is derived from an EMBL/GenBank/DDBJ whole genome shotgun (WGS) entry which is preliminary data.</text>
</comment>
<proteinExistence type="predicted"/>
<keyword evidence="4" id="KW-1185">Reference proteome</keyword>
<keyword evidence="2" id="KW-0812">Transmembrane</keyword>
<sequence length="231" mass="25270">MFSFIAFIAAALILPLIPAVVIYYLFPNTKVGLKGPLADFTLNATGAFAAYVVILIVFMALSQQYAKHEEVFSGRQRGWKVVANIRLLDRHARPITDHSELCSVRERLRVALNPDGMVASDDQVSFWIPPLKVVRVDFEMDGYAGQSLLIRPGVESATCTQDENSNEISISEVRLVKVEQQYSPLMTQPVVPIPGGPPVPEEGRVLPHMPDVPAPDMGDGNAGANSSREAE</sequence>
<dbReference type="Proteomes" id="UP000580856">
    <property type="component" value="Unassembled WGS sequence"/>
</dbReference>
<dbReference type="EMBL" id="JAATJA010000001">
    <property type="protein sequence ID" value="NJB67152.1"/>
    <property type="molecule type" value="Genomic_DNA"/>
</dbReference>
<reference evidence="3 4" key="1">
    <citation type="submission" date="2020-03" db="EMBL/GenBank/DDBJ databases">
        <title>Genomic Encyclopedia of Type Strains, Phase IV (KMG-IV): sequencing the most valuable type-strain genomes for metagenomic binning, comparative biology and taxonomic classification.</title>
        <authorList>
            <person name="Goeker M."/>
        </authorList>
    </citation>
    <scope>NUCLEOTIDE SEQUENCE [LARGE SCALE GENOMIC DNA]</scope>
    <source>
        <strain evidence="3 4">DSM 24233</strain>
    </source>
</reference>
<evidence type="ECO:0000313" key="3">
    <source>
        <dbReference type="EMBL" id="NJB67152.1"/>
    </source>
</evidence>
<protein>
    <submittedName>
        <fullName evidence="3">Uncharacterized protein</fullName>
    </submittedName>
</protein>
<organism evidence="3 4">
    <name type="scientific">Desulfobaculum xiamenense</name>
    <dbReference type="NCBI Taxonomy" id="995050"/>
    <lineage>
        <taxon>Bacteria</taxon>
        <taxon>Pseudomonadati</taxon>
        <taxon>Thermodesulfobacteriota</taxon>
        <taxon>Desulfovibrionia</taxon>
        <taxon>Desulfovibrionales</taxon>
        <taxon>Desulfovibrionaceae</taxon>
        <taxon>Desulfobaculum</taxon>
    </lineage>
</organism>
<feature type="region of interest" description="Disordered" evidence="1">
    <location>
        <begin position="188"/>
        <end position="231"/>
    </location>
</feature>
<dbReference type="RefSeq" id="WP_167940232.1">
    <property type="nucleotide sequence ID" value="NZ_JAATJA010000001.1"/>
</dbReference>
<feature type="compositionally biased region" description="Pro residues" evidence="1">
    <location>
        <begin position="191"/>
        <end position="200"/>
    </location>
</feature>
<gene>
    <name evidence="3" type="ORF">GGQ74_000792</name>
</gene>
<keyword evidence="2" id="KW-0472">Membrane</keyword>